<dbReference type="Pfam" id="PF00919">
    <property type="entry name" value="UPF0004"/>
    <property type="match status" value="1"/>
</dbReference>
<organism evidence="18 19">
    <name type="scientific">Luoshenia tenuis</name>
    <dbReference type="NCBI Taxonomy" id="2763654"/>
    <lineage>
        <taxon>Bacteria</taxon>
        <taxon>Bacillati</taxon>
        <taxon>Bacillota</taxon>
        <taxon>Clostridia</taxon>
        <taxon>Christensenellales</taxon>
        <taxon>Christensenellaceae</taxon>
        <taxon>Luoshenia</taxon>
    </lineage>
</organism>
<comment type="cofactor">
    <cofactor evidence="1">
        <name>[4Fe-4S] cluster</name>
        <dbReference type="ChEBI" id="CHEBI:49883"/>
    </cofactor>
</comment>
<dbReference type="SFLD" id="SFLDG01061">
    <property type="entry name" value="methylthiotransferase"/>
    <property type="match status" value="1"/>
</dbReference>
<dbReference type="InterPro" id="IPR058240">
    <property type="entry name" value="rSAM_sf"/>
</dbReference>
<dbReference type="Gene3D" id="3.80.30.20">
    <property type="entry name" value="tm_1862 like domain"/>
    <property type="match status" value="1"/>
</dbReference>
<evidence type="ECO:0000256" key="13">
    <source>
        <dbReference type="ARBA" id="ARBA00051661"/>
    </source>
</evidence>
<dbReference type="PANTHER" id="PTHR11918">
    <property type="entry name" value="RADICAL SAM PROTEINS"/>
    <property type="match status" value="1"/>
</dbReference>
<dbReference type="AlphaFoldDB" id="A0A926HMG8"/>
<name>A0A926HMG8_9FIRM</name>
<dbReference type="InterPro" id="IPR013848">
    <property type="entry name" value="Methylthiotransferase_N"/>
</dbReference>
<evidence type="ECO:0000256" key="10">
    <source>
        <dbReference type="ARBA" id="ARBA00023004"/>
    </source>
</evidence>
<dbReference type="InterPro" id="IPR006467">
    <property type="entry name" value="MiaB-like_bact"/>
</dbReference>
<dbReference type="InterPro" id="IPR038135">
    <property type="entry name" value="Methylthiotransferase_N_sf"/>
</dbReference>
<dbReference type="Pfam" id="PF04055">
    <property type="entry name" value="Radical_SAM"/>
    <property type="match status" value="1"/>
</dbReference>
<dbReference type="NCBIfam" id="TIGR01579">
    <property type="entry name" value="MiaB-like-C"/>
    <property type="match status" value="1"/>
</dbReference>
<dbReference type="SFLD" id="SFLDG01082">
    <property type="entry name" value="B12-binding_domain_containing"/>
    <property type="match status" value="1"/>
</dbReference>
<dbReference type="PROSITE" id="PS51918">
    <property type="entry name" value="RADICAL_SAM"/>
    <property type="match status" value="1"/>
</dbReference>
<dbReference type="FunFam" id="3.40.50.12160:FF:000004">
    <property type="entry name" value="Threonylcarbamoyladenosine tRNA methylthiotransferase MtaB"/>
    <property type="match status" value="1"/>
</dbReference>
<evidence type="ECO:0000256" key="12">
    <source>
        <dbReference type="ARBA" id="ARBA00031213"/>
    </source>
</evidence>
<dbReference type="EMBL" id="JACRSO010000002">
    <property type="protein sequence ID" value="MBC8529128.1"/>
    <property type="molecule type" value="Genomic_DNA"/>
</dbReference>
<keyword evidence="10" id="KW-0408">Iron</keyword>
<evidence type="ECO:0000256" key="9">
    <source>
        <dbReference type="ARBA" id="ARBA00022723"/>
    </source>
</evidence>
<dbReference type="GO" id="GO:0035598">
    <property type="term" value="F:tRNA (N(6)-L-threonylcarbamoyladenosine(37)-C(2))-methylthiotransferase activity"/>
    <property type="evidence" value="ECO:0007669"/>
    <property type="project" value="UniProtKB-EC"/>
</dbReference>
<comment type="similarity">
    <text evidence="14">Belongs to the methylthiotransferase family. MtaB subfamily.</text>
</comment>
<dbReference type="Proteomes" id="UP000654279">
    <property type="component" value="Unassembled WGS sequence"/>
</dbReference>
<dbReference type="FunFam" id="3.80.30.20:FF:000001">
    <property type="entry name" value="tRNA-2-methylthio-N(6)-dimethylallyladenosine synthase 2"/>
    <property type="match status" value="1"/>
</dbReference>
<dbReference type="InterPro" id="IPR005839">
    <property type="entry name" value="Methylthiotransferase"/>
</dbReference>
<keyword evidence="7" id="KW-0949">S-adenosyl-L-methionine</keyword>
<keyword evidence="19" id="KW-1185">Reference proteome</keyword>
<feature type="domain" description="Radical SAM core" evidence="17">
    <location>
        <begin position="142"/>
        <end position="377"/>
    </location>
</feature>
<dbReference type="InterPro" id="IPR020612">
    <property type="entry name" value="Methylthiotransferase_CS"/>
</dbReference>
<dbReference type="EC" id="2.8.4.5" evidence="3"/>
<dbReference type="PROSITE" id="PS01278">
    <property type="entry name" value="MTTASE_RADICAL"/>
    <property type="match status" value="1"/>
</dbReference>
<evidence type="ECO:0000256" key="1">
    <source>
        <dbReference type="ARBA" id="ARBA00001966"/>
    </source>
</evidence>
<evidence type="ECO:0000256" key="3">
    <source>
        <dbReference type="ARBA" id="ARBA00013273"/>
    </source>
</evidence>
<dbReference type="Gene3D" id="3.40.50.12160">
    <property type="entry name" value="Methylthiotransferase, N-terminal domain"/>
    <property type="match status" value="1"/>
</dbReference>
<keyword evidence="9" id="KW-0479">Metal-binding</keyword>
<dbReference type="InterPro" id="IPR023404">
    <property type="entry name" value="rSAM_horseshoe"/>
</dbReference>
<dbReference type="GO" id="GO:0046872">
    <property type="term" value="F:metal ion binding"/>
    <property type="evidence" value="ECO:0007669"/>
    <property type="project" value="UniProtKB-KW"/>
</dbReference>
<comment type="catalytic activity">
    <reaction evidence="13">
        <text>N(6)-L-threonylcarbamoyladenosine(37) in tRNA + (sulfur carrier)-SH + AH2 + 2 S-adenosyl-L-methionine = 2-methylsulfanyl-N(6)-L-threonylcarbamoyladenosine(37) in tRNA + (sulfur carrier)-H + 5'-deoxyadenosine + L-methionine + A + S-adenosyl-L-homocysteine + 2 H(+)</text>
        <dbReference type="Rhea" id="RHEA:37075"/>
        <dbReference type="Rhea" id="RHEA-COMP:10163"/>
        <dbReference type="Rhea" id="RHEA-COMP:11092"/>
        <dbReference type="Rhea" id="RHEA-COMP:14737"/>
        <dbReference type="Rhea" id="RHEA-COMP:14739"/>
        <dbReference type="ChEBI" id="CHEBI:13193"/>
        <dbReference type="ChEBI" id="CHEBI:15378"/>
        <dbReference type="ChEBI" id="CHEBI:17319"/>
        <dbReference type="ChEBI" id="CHEBI:17499"/>
        <dbReference type="ChEBI" id="CHEBI:29917"/>
        <dbReference type="ChEBI" id="CHEBI:57844"/>
        <dbReference type="ChEBI" id="CHEBI:57856"/>
        <dbReference type="ChEBI" id="CHEBI:59789"/>
        <dbReference type="ChEBI" id="CHEBI:64428"/>
        <dbReference type="ChEBI" id="CHEBI:74418"/>
        <dbReference type="ChEBI" id="CHEBI:74420"/>
        <dbReference type="EC" id="2.8.4.5"/>
    </reaction>
</comment>
<dbReference type="SFLD" id="SFLDS00029">
    <property type="entry name" value="Radical_SAM"/>
    <property type="match status" value="1"/>
</dbReference>
<dbReference type="NCBIfam" id="TIGR00089">
    <property type="entry name" value="MiaB/RimO family radical SAM methylthiotransferase"/>
    <property type="match status" value="1"/>
</dbReference>
<evidence type="ECO:0000256" key="11">
    <source>
        <dbReference type="ARBA" id="ARBA00023014"/>
    </source>
</evidence>
<gene>
    <name evidence="18" type="primary">mtaB</name>
    <name evidence="18" type="ORF">H8699_06780</name>
</gene>
<dbReference type="InterPro" id="IPR007197">
    <property type="entry name" value="rSAM"/>
</dbReference>
<comment type="caution">
    <text evidence="18">The sequence shown here is derived from an EMBL/GenBank/DDBJ whole genome shotgun (WGS) entry which is preliminary data.</text>
</comment>
<evidence type="ECO:0000313" key="18">
    <source>
        <dbReference type="EMBL" id="MBC8529128.1"/>
    </source>
</evidence>
<dbReference type="PROSITE" id="PS51449">
    <property type="entry name" value="MTTASE_N"/>
    <property type="match status" value="1"/>
</dbReference>
<protein>
    <recommendedName>
        <fullName evidence="15">Threonylcarbamoyladenosine tRNA methylthiotransferase MtaB</fullName>
        <ecNumber evidence="3">2.8.4.5</ecNumber>
    </recommendedName>
    <alternativeName>
        <fullName evidence="12">tRNA-t(6)A37 methylthiotransferase</fullName>
    </alternativeName>
</protein>
<evidence type="ECO:0000313" key="19">
    <source>
        <dbReference type="Proteomes" id="UP000654279"/>
    </source>
</evidence>
<feature type="domain" description="MTTase N-terminal" evidence="16">
    <location>
        <begin position="3"/>
        <end position="115"/>
    </location>
</feature>
<evidence type="ECO:0000256" key="4">
    <source>
        <dbReference type="ARBA" id="ARBA00022485"/>
    </source>
</evidence>
<evidence type="ECO:0000259" key="16">
    <source>
        <dbReference type="PROSITE" id="PS51449"/>
    </source>
</evidence>
<evidence type="ECO:0000256" key="15">
    <source>
        <dbReference type="ARBA" id="ARBA00069898"/>
    </source>
</evidence>
<keyword evidence="5" id="KW-0963">Cytoplasm</keyword>
<keyword evidence="4" id="KW-0004">4Fe-4S</keyword>
<proteinExistence type="inferred from homology"/>
<keyword evidence="8" id="KW-0819">tRNA processing</keyword>
<dbReference type="SMART" id="SM00729">
    <property type="entry name" value="Elp3"/>
    <property type="match status" value="1"/>
</dbReference>
<dbReference type="SUPFAM" id="SSF102114">
    <property type="entry name" value="Radical SAM enzymes"/>
    <property type="match status" value="1"/>
</dbReference>
<dbReference type="RefSeq" id="WP_249285013.1">
    <property type="nucleotide sequence ID" value="NZ_JACRSO010000002.1"/>
</dbReference>
<evidence type="ECO:0000256" key="14">
    <source>
        <dbReference type="ARBA" id="ARBA00061574"/>
    </source>
</evidence>
<evidence type="ECO:0000256" key="7">
    <source>
        <dbReference type="ARBA" id="ARBA00022691"/>
    </source>
</evidence>
<evidence type="ECO:0000256" key="2">
    <source>
        <dbReference type="ARBA" id="ARBA00002399"/>
    </source>
</evidence>
<evidence type="ECO:0000256" key="8">
    <source>
        <dbReference type="ARBA" id="ARBA00022694"/>
    </source>
</evidence>
<accession>A0A926HMG8</accession>
<keyword evidence="11" id="KW-0411">Iron-sulfur</keyword>
<dbReference type="GO" id="GO:0051539">
    <property type="term" value="F:4 iron, 4 sulfur cluster binding"/>
    <property type="evidence" value="ECO:0007669"/>
    <property type="project" value="UniProtKB-KW"/>
</dbReference>
<keyword evidence="6" id="KW-0808">Transferase</keyword>
<dbReference type="PANTHER" id="PTHR11918:SF45">
    <property type="entry name" value="THREONYLCARBAMOYLADENOSINE TRNA METHYLTHIOTRANSFERASE"/>
    <property type="match status" value="1"/>
</dbReference>
<evidence type="ECO:0000256" key="6">
    <source>
        <dbReference type="ARBA" id="ARBA00022679"/>
    </source>
</evidence>
<dbReference type="CDD" id="cd01335">
    <property type="entry name" value="Radical_SAM"/>
    <property type="match status" value="1"/>
</dbReference>
<evidence type="ECO:0000256" key="5">
    <source>
        <dbReference type="ARBA" id="ARBA00022490"/>
    </source>
</evidence>
<evidence type="ECO:0000259" key="17">
    <source>
        <dbReference type="PROSITE" id="PS51918"/>
    </source>
</evidence>
<dbReference type="InterPro" id="IPR006638">
    <property type="entry name" value="Elp3/MiaA/NifB-like_rSAM"/>
</dbReference>
<comment type="function">
    <text evidence="2">Catalyzes the methylthiolation of N6-threonylcarbamoyladenosine (t(6)A), leading to the formation of 2-methylthio-N6-threonylcarbamoyladenosine (ms(2)t(6)A) at position 37 in tRNAs that read codons beginning with adenine.</text>
</comment>
<reference evidence="18" key="1">
    <citation type="submission" date="2020-08" db="EMBL/GenBank/DDBJ databases">
        <title>Genome public.</title>
        <authorList>
            <person name="Liu C."/>
            <person name="Sun Q."/>
        </authorList>
    </citation>
    <scope>NUCLEOTIDE SEQUENCE</scope>
    <source>
        <strain evidence="18">NSJ-44</strain>
    </source>
</reference>
<sequence>MDKTMALVTLGCKVNQYDTQAMRELLAQAGYREVPFEEKADVYVVNTCTVTATGDQKSRQMIGRAHHTNPEALIVVAGCYAQRAAAEAAAIPGVGLVLGTQDRGKIAQLVAQAAAQKGGARLAVDTLEKKGLPYEGLRVTQSQAHTRANLKIQEGCRQFCTYCIIPYVRGPLRSRAVEDAAQEAERLVAAGHREIVLTGIHLTSYGLDGEEKGRYKGEQLLELLGRLEAIPGLARVRMGSVEPQLLHSRFIEGLRPLKKLCPHWHVSLQSGSAGVLSRMRRTYGPEEYLAALERLRAAFPGVAITTDVMCGFPGETEQEHRESLAFVERAAFSRIHVFTYSPRAGTPAAQMPLQVPRAEKKRRTHEMLRLGERLEAAYMEGLLDTVQEVLFETPVEGMADTSAGYTPSYVHVRCTGAAPGELAKVKIISRQGEFLTGQAVKG</sequence>